<dbReference type="Pfam" id="PF03243">
    <property type="entry name" value="MerB"/>
    <property type="match status" value="1"/>
</dbReference>
<proteinExistence type="predicted"/>
<dbReference type="InterPro" id="IPR004927">
    <property type="entry name" value="MerB"/>
</dbReference>
<dbReference type="InterPro" id="IPR053717">
    <property type="entry name" value="MerB_lyase_sf"/>
</dbReference>
<protein>
    <submittedName>
        <fullName evidence="1">Alkylmercury lyase family protein</fullName>
    </submittedName>
</protein>
<evidence type="ECO:0000313" key="2">
    <source>
        <dbReference type="Proteomes" id="UP001231915"/>
    </source>
</evidence>
<dbReference type="EMBL" id="JASJUT010000001">
    <property type="protein sequence ID" value="MDK2593949.1"/>
    <property type="molecule type" value="Genomic_DNA"/>
</dbReference>
<keyword evidence="2" id="KW-1185">Reference proteome</keyword>
<evidence type="ECO:0000313" key="1">
    <source>
        <dbReference type="EMBL" id="MDK2593949.1"/>
    </source>
</evidence>
<keyword evidence="1" id="KW-0456">Lyase</keyword>
<dbReference type="GO" id="GO:0016829">
    <property type="term" value="F:lyase activity"/>
    <property type="evidence" value="ECO:0007669"/>
    <property type="project" value="UniProtKB-KW"/>
</dbReference>
<dbReference type="Gene3D" id="3.30.450.410">
    <property type="match status" value="1"/>
</dbReference>
<organism evidence="1 2">
    <name type="scientific">Pseudoalteromonas obscura</name>
    <dbReference type="NCBI Taxonomy" id="3048491"/>
    <lineage>
        <taxon>Bacteria</taxon>
        <taxon>Pseudomonadati</taxon>
        <taxon>Pseudomonadota</taxon>
        <taxon>Gammaproteobacteria</taxon>
        <taxon>Alteromonadales</taxon>
        <taxon>Pseudoalteromonadaceae</taxon>
        <taxon>Pseudoalteromonas</taxon>
    </lineage>
</organism>
<accession>A0ABT7EF90</accession>
<dbReference type="Proteomes" id="UP001231915">
    <property type="component" value="Unassembled WGS sequence"/>
</dbReference>
<name>A0ABT7EF90_9GAMM</name>
<sequence length="227" mass="25674">MNLNTASLHYYIIKHFVEFTTAPKIEKLANAFGVTRQDVIDALKMLQDDHGVVLHPVSSEIWVMHPFSAAPTNFWIQAGQNGWWGNCAWCALGAAALLDRDLTITTTLGSESKQVNIEIKGGNVINDDLYIHFPIPMEKAWDNVIYTCSTMLMFESNSAIEQWCARHGLAQGDVQPISHIWEFSKVWYGNHLNSDWAKWSVAEAAEIFEQFNLTGPIWHLPVGPDRF</sequence>
<gene>
    <name evidence="1" type="ORF">QNM18_02565</name>
</gene>
<dbReference type="RefSeq" id="WP_211009339.1">
    <property type="nucleotide sequence ID" value="NZ_JASJUT010000001.1"/>
</dbReference>
<reference evidence="1 2" key="1">
    <citation type="submission" date="2023-05" db="EMBL/GenBank/DDBJ databases">
        <title>Pseudoalteromonas ardens sp. nov., Pseudoalteromonas obscura sp. nov., and Pseudoalteromonas umbrosa sp. nov., isolated from the coral Montipora capitata.</title>
        <authorList>
            <person name="Thomas E.M."/>
            <person name="Smith E.M."/>
            <person name="Papke E."/>
            <person name="Shlafstein M.D."/>
            <person name="Oline D.K."/>
            <person name="Videau P."/>
            <person name="Saw J.H."/>
            <person name="Strangman W.K."/>
            <person name="Ushijima B."/>
        </authorList>
    </citation>
    <scope>NUCLEOTIDE SEQUENCE [LARGE SCALE GENOMIC DNA]</scope>
    <source>
        <strain evidence="1 2">P94</strain>
    </source>
</reference>
<comment type="caution">
    <text evidence="1">The sequence shown here is derived from an EMBL/GenBank/DDBJ whole genome shotgun (WGS) entry which is preliminary data.</text>
</comment>
<dbReference type="SUPFAM" id="SSF160387">
    <property type="entry name" value="NosL/MerB-like"/>
    <property type="match status" value="1"/>
</dbReference>